<dbReference type="Bgee" id="ENSG00000178685">
    <property type="expression patterns" value="Expressed in granulocyte and 169 other cell types or tissues"/>
</dbReference>
<dbReference type="MassIVE" id="F8W8G7"/>
<reference evidence="5 6" key="2">
    <citation type="journal article" date="2004" name="Nature">
        <title>Finishing the euchromatic sequence of the human genome.</title>
        <authorList>
            <consortium name="International Human Genome Sequencing Consortium"/>
        </authorList>
    </citation>
    <scope>NUCLEOTIDE SEQUENCE [LARGE SCALE GENOMIC DNA]</scope>
</reference>
<proteinExistence type="evidence at protein level"/>
<dbReference type="EMBL" id="AC109322">
    <property type="status" value="NOT_ANNOTATED_CDS"/>
    <property type="molecule type" value="Genomic_DNA"/>
</dbReference>
<dbReference type="Gene3D" id="3.30.70.330">
    <property type="match status" value="2"/>
</dbReference>
<keyword evidence="6" id="KW-1185">Reference proteome</keyword>
<evidence type="ECO:0007829" key="8">
    <source>
        <dbReference type="ProteomicsDB" id="F8W8G7"/>
    </source>
</evidence>
<dbReference type="Ensembl" id="ENST00000313059.9">
    <property type="protein sequence ID" value="ENSP00000314320.5"/>
    <property type="gene ID" value="ENSG00000178685.14"/>
</dbReference>
<reference evidence="5 6" key="1">
    <citation type="journal article" date="2001" name="Nature">
        <title>Initial sequencing and analysis of the human genome.</title>
        <authorList>
            <consortium name="International Human Genome Sequencing Consortium"/>
            <person name="Lander E.S."/>
            <person name="Linton L.M."/>
            <person name="Birren B."/>
            <person name="Nusbaum C."/>
            <person name="Zody M.C."/>
            <person name="Baldwin J."/>
            <person name="Devon K."/>
            <person name="Dewar K."/>
            <person name="Doyle M."/>
            <person name="FitzHugh W."/>
            <person name="Funke R."/>
            <person name="Gage D."/>
            <person name="Harris K."/>
            <person name="Heaford A."/>
            <person name="Howland J."/>
            <person name="Kann L."/>
            <person name="Lehoczky J."/>
            <person name="LeVine R."/>
            <person name="McEwan P."/>
            <person name="McKernan K."/>
            <person name="Meldrim J."/>
            <person name="Mesirov J.P."/>
            <person name="Miranda C."/>
            <person name="Morris W."/>
            <person name="Naylor J."/>
            <person name="Raymond C."/>
            <person name="Rosetti M."/>
            <person name="Santos R."/>
            <person name="Sheridan A."/>
            <person name="Sougnez C."/>
            <person name="Stange-Thomann N."/>
            <person name="Stojanovic N."/>
            <person name="Subramanian A."/>
            <person name="Wyman D."/>
            <person name="Rogers J."/>
            <person name="Sulston J."/>
            <person name="Ainscough R."/>
            <person name="Beck S."/>
            <person name="Bentley D."/>
            <person name="Burton J."/>
            <person name="Clee C."/>
            <person name="Carter N."/>
            <person name="Coulson A."/>
            <person name="Deadman R."/>
            <person name="Deloukas P."/>
            <person name="Dunham A."/>
            <person name="Dunham I."/>
            <person name="Durbin R."/>
            <person name="French L."/>
            <person name="Grafham D."/>
            <person name="Gregory S."/>
            <person name="Hubbard T."/>
            <person name="Humphray S."/>
            <person name="Hunt A."/>
            <person name="Jones M."/>
            <person name="Lloyd C."/>
            <person name="McMurray A."/>
            <person name="Matthews L."/>
            <person name="Mercer S."/>
            <person name="Milne S."/>
            <person name="Mullikin J.C."/>
            <person name="Mungall A."/>
            <person name="Plumb R."/>
            <person name="Ross M."/>
            <person name="Shownkeen R."/>
            <person name="Sims S."/>
            <person name="Waterston R.H."/>
            <person name="Wilson R.K."/>
            <person name="Hillier L.W."/>
            <person name="McPherson J.D."/>
            <person name="Marra M.A."/>
            <person name="Mardis E.R."/>
            <person name="Fulton L.A."/>
            <person name="Chinwalla A.T."/>
            <person name="Pepin K.H."/>
            <person name="Gish W.R."/>
            <person name="Chissoe S.L."/>
            <person name="Wendl M.C."/>
            <person name="Delehaunty K.D."/>
            <person name="Miner T.L."/>
            <person name="Delehaunty A."/>
            <person name="Kramer J.B."/>
            <person name="Cook L.L."/>
            <person name="Fulton R.S."/>
            <person name="Johnson D.L."/>
            <person name="Minx P.J."/>
            <person name="Clifton S.W."/>
            <person name="Hawkins T."/>
            <person name="Branscomb E."/>
            <person name="Predki P."/>
            <person name="Richardson P."/>
            <person name="Wenning S."/>
            <person name="Slezak T."/>
            <person name="Doggett N."/>
            <person name="Cheng J.F."/>
            <person name="Olsen A."/>
            <person name="Lucas S."/>
            <person name="Elkin C."/>
            <person name="Uberbacher E."/>
            <person name="Frazier M."/>
            <person name="Gibbs R.A."/>
            <person name="Muzny D.M."/>
            <person name="Scherer S.E."/>
            <person name="Bouck J.B."/>
            <person name="Sodergren E.J."/>
            <person name="Worley K.C."/>
            <person name="Rives C.M."/>
            <person name="Gorrell J.H."/>
            <person name="Metzker M.L."/>
            <person name="Naylor S.L."/>
            <person name="Kucherlapati R.S."/>
            <person name="Nelson D.L."/>
            <person name="Weinstock G.M."/>
            <person name="Sakaki Y."/>
            <person name="Fujiyama A."/>
            <person name="Hattori M."/>
            <person name="Yada T."/>
            <person name="Toyoda A."/>
            <person name="Itoh T."/>
            <person name="Kawagoe C."/>
            <person name="Watanabe H."/>
            <person name="Totoki Y."/>
            <person name="Taylor T."/>
            <person name="Weissenbach J."/>
            <person name="Heilig R."/>
            <person name="Saurin W."/>
            <person name="Artiguenave F."/>
            <person name="Brottier P."/>
            <person name="Bruls T."/>
            <person name="Pelletier E."/>
            <person name="Robert C."/>
            <person name="Wincker P."/>
            <person name="Smith D.R."/>
            <person name="Doucette-Stamm L."/>
            <person name="Rubenfield M."/>
            <person name="Weinstock K."/>
            <person name="Lee H.M."/>
            <person name="Dubois J."/>
            <person name="Rosenthal A."/>
            <person name="Platzer M."/>
            <person name="Nyakatura G."/>
            <person name="Taudien S."/>
            <person name="Rump A."/>
            <person name="Yang H."/>
            <person name="Yu J."/>
            <person name="Wang J."/>
            <person name="Huang G."/>
            <person name="Gu J."/>
            <person name="Hood L."/>
            <person name="Rowen L."/>
            <person name="Madan A."/>
            <person name="Qin S."/>
            <person name="Davis R.W."/>
            <person name="Federspiel N.A."/>
            <person name="Abola A.P."/>
            <person name="Proctor M.J."/>
            <person name="Myers R.M."/>
            <person name="Schmutz J."/>
            <person name="Dickson M."/>
            <person name="Grimwood J."/>
            <person name="Cox D.R."/>
            <person name="Olson M.V."/>
            <person name="Kaul R."/>
            <person name="Raymond C."/>
            <person name="Shimizu N."/>
            <person name="Kawasaki K."/>
            <person name="Minoshima S."/>
            <person name="Evans G.A."/>
            <person name="Athanasiou M."/>
            <person name="Schultz R."/>
            <person name="Roe B.A."/>
            <person name="Chen F."/>
            <person name="Pan H."/>
            <person name="Ramser J."/>
            <person name="Lehrach H."/>
            <person name="Reinhardt R."/>
            <person name="McCombie W.R."/>
            <person name="de la Bastide M."/>
            <person name="Dedhia N."/>
            <person name="Blocker H."/>
            <person name="Hornischer K."/>
            <person name="Nordsiek G."/>
            <person name="Agarwala R."/>
            <person name="Aravind L."/>
            <person name="Bailey J.A."/>
            <person name="Bateman A."/>
            <person name="Batzoglou S."/>
            <person name="Birney E."/>
            <person name="Bork P."/>
            <person name="Brown D.G."/>
            <person name="Burge C.B."/>
            <person name="Cerutti L."/>
            <person name="Chen H.C."/>
            <person name="Church D."/>
            <person name="Clamp M."/>
            <person name="Copley R.R."/>
            <person name="Doerks T."/>
            <person name="Eddy S.R."/>
            <person name="Eichler E.E."/>
            <person name="Furey T.S."/>
            <person name="Galagan J."/>
            <person name="Gilbert J.G."/>
            <person name="Harmon C."/>
            <person name="Hayashizaki Y."/>
            <person name="Haussler D."/>
            <person name="Hermjakob H."/>
            <person name="Hokamp K."/>
            <person name="Jang W."/>
            <person name="Johnson L.S."/>
            <person name="Jones T.A."/>
            <person name="Kasif S."/>
            <person name="Kaspryzk A."/>
            <person name="Kennedy S."/>
            <person name="Kent W.J."/>
            <person name="Kitts P."/>
            <person name="Koonin E.V."/>
            <person name="Korf I."/>
            <person name="Kulp D."/>
            <person name="Lancet D."/>
            <person name="Lowe T.M."/>
            <person name="McLysaght A."/>
            <person name="Mikkelsen T."/>
            <person name="Moran J.V."/>
            <person name="Mulder N."/>
            <person name="Pollara V.J."/>
            <person name="Ponting C.P."/>
            <person name="Schuler G."/>
            <person name="Schultz J."/>
            <person name="Slater G."/>
            <person name="Smit A.F."/>
            <person name="Stupka E."/>
            <person name="Szustakowski J."/>
            <person name="Thierry-Mieg D."/>
            <person name="Thierry-Mieg J."/>
            <person name="Wagner L."/>
            <person name="Wallis J."/>
            <person name="Wheeler R."/>
            <person name="Williams A."/>
            <person name="Wolf Y.I."/>
            <person name="Wolfe K.H."/>
            <person name="Yang S.P."/>
            <person name="Yeh R.F."/>
            <person name="Collins F."/>
            <person name="Guyer M.S."/>
            <person name="Peterson J."/>
            <person name="Felsenfeld A."/>
            <person name="Wetterstrand K.A."/>
            <person name="Patrinos A."/>
            <person name="Morgan M.J."/>
            <person name="de Jong P."/>
            <person name="Catanese J.J."/>
            <person name="Osoegawa K."/>
            <person name="Shizuya H."/>
            <person name="Choi S."/>
            <person name="Chen Y.J."/>
        </authorList>
    </citation>
    <scope>NUCLEOTIDE SEQUENCE [LARGE SCALE GENOMIC DNA]</scope>
</reference>
<name>F8W8G7_HUMAN</name>
<organism evidence="5 6">
    <name type="scientific">Homo sapiens</name>
    <name type="common">Human</name>
    <dbReference type="NCBI Taxonomy" id="9606"/>
    <lineage>
        <taxon>Eukaryota</taxon>
        <taxon>Metazoa</taxon>
        <taxon>Chordata</taxon>
        <taxon>Craniata</taxon>
        <taxon>Vertebrata</taxon>
        <taxon>Euteleostomi</taxon>
        <taxon>Mammalia</taxon>
        <taxon>Eutheria</taxon>
        <taxon>Euarchontoglires</taxon>
        <taxon>Primates</taxon>
        <taxon>Haplorrhini</taxon>
        <taxon>Catarrhini</taxon>
        <taxon>Hominidae</taxon>
        <taxon>Homo</taxon>
    </lineage>
</organism>
<dbReference type="EMBL" id="AC206437">
    <property type="status" value="NOT_ANNOTATED_CDS"/>
    <property type="molecule type" value="Genomic_DNA"/>
</dbReference>
<keyword evidence="7 8" id="KW-1267">Proteomics identification</keyword>
<gene>
    <name evidence="5" type="primary">PARP10</name>
</gene>
<dbReference type="AlphaFoldDB" id="F8W8G7"/>
<dbReference type="CDD" id="cd12547">
    <property type="entry name" value="RRM1_2_PAR10"/>
    <property type="match status" value="1"/>
</dbReference>
<dbReference type="UCSC" id="uc064rgj.1">
    <property type="organism name" value="human"/>
</dbReference>
<reference evidence="9" key="4">
    <citation type="journal article" date="2014" name="J. Proteomics">
        <title>An enzyme assisted RP-RPLC approach for in-depth analysis of human liver phosphoproteome.</title>
        <authorList>
            <person name="Bian Y."/>
            <person name="Song C."/>
            <person name="Cheng K."/>
            <person name="Dong M."/>
            <person name="Wang F."/>
            <person name="Huang J."/>
            <person name="Sun D."/>
            <person name="Wang L."/>
            <person name="Ye M."/>
            <person name="Zou H."/>
        </authorList>
    </citation>
    <scope>IDENTIFICATION BY MASS SPECTROMETRY [LARGE SCALE ANALYSIS]</scope>
</reference>
<dbReference type="Pfam" id="PF23085">
    <property type="entry name" value="RRM_PARP14_3"/>
    <property type="match status" value="2"/>
</dbReference>
<feature type="compositionally biased region" description="Polar residues" evidence="4">
    <location>
        <begin position="236"/>
        <end position="251"/>
    </location>
</feature>
<dbReference type="FunFam" id="3.30.70.330:FF:000344">
    <property type="entry name" value="Poly [ADP-ribose] polymerase"/>
    <property type="match status" value="1"/>
</dbReference>
<keyword evidence="2" id="KW-0963">Cytoplasm</keyword>
<dbReference type="HGNC" id="HGNC:25895">
    <property type="gene designation" value="PARP10"/>
</dbReference>
<reference evidence="5 6" key="3">
    <citation type="journal article" date="2006" name="Nature">
        <title>DNA sequence and analysis of human chromosome 8.</title>
        <authorList>
            <person name="Nusbaum C."/>
            <person name="Mikkelsen T.S."/>
            <person name="Zody M.C."/>
            <person name="Asakawa S."/>
            <person name="Taudien S."/>
            <person name="Garber M."/>
            <person name="Kodira C.D."/>
            <person name="Schueler M.G."/>
            <person name="Shimizu A."/>
            <person name="Whittaker C.A."/>
            <person name="Chang J.L."/>
            <person name="Cuomo C.A."/>
            <person name="Dewar K."/>
            <person name="FitzGerald M.G."/>
            <person name="Yang X."/>
            <person name="Allen N.R."/>
            <person name="Anderson S."/>
            <person name="Asakawa T."/>
            <person name="Blechschmidt K."/>
            <person name="Bloom T."/>
            <person name="Borowsky M.L."/>
            <person name="Butler J."/>
            <person name="Cook A."/>
            <person name="Corum B."/>
            <person name="DeArellano K."/>
            <person name="DeCaprio D."/>
            <person name="Dooley K.T."/>
            <person name="Dorris L.III."/>
            <person name="Engels R."/>
            <person name="Glockner G."/>
            <person name="Hafez N."/>
            <person name="Hagopian D.S."/>
            <person name="Hall J.L."/>
            <person name="Ishikawa S.K."/>
            <person name="Jaffe D.B."/>
            <person name="Kamat A."/>
            <person name="Kudoh J."/>
            <person name="Lehmann R."/>
            <person name="Lokitsang T."/>
            <person name="Macdonald P."/>
            <person name="Major J.E."/>
            <person name="Matthews C.D."/>
            <person name="Mauceli E."/>
            <person name="Menzel U."/>
            <person name="Mihalev A.H."/>
            <person name="Minoshima S."/>
            <person name="Murayama Y."/>
            <person name="Naylor J.W."/>
            <person name="Nicol R."/>
            <person name="Nguyen C."/>
            <person name="O'Leary S.B."/>
            <person name="O'Neill K."/>
            <person name="Parker S.C."/>
            <person name="Polley A."/>
            <person name="Raymond C.K."/>
            <person name="Reichwald K."/>
            <person name="Rodriguez J."/>
            <person name="Sasaki T."/>
            <person name="Schilhabel M."/>
            <person name="Siddiqui R."/>
            <person name="Smith C.L."/>
            <person name="Sneddon T.P."/>
            <person name="Talamas J.A."/>
            <person name="Tenzin P."/>
            <person name="Topham K."/>
            <person name="Venkataraman V."/>
            <person name="Wen G."/>
            <person name="Yamazaki S."/>
            <person name="Young S.K."/>
            <person name="Zeng Q."/>
            <person name="Zimmer A.R."/>
            <person name="Rosenthal A."/>
            <person name="Birren B.W."/>
            <person name="Platzer M."/>
            <person name="Shimizu N."/>
            <person name="Lander E.S."/>
        </authorList>
    </citation>
    <scope>NUCLEOTIDE SEQUENCE [LARGE SCALE GENOMIC DNA]</scope>
</reference>
<feature type="non-terminal residue" evidence="5">
    <location>
        <position position="339"/>
    </location>
</feature>
<evidence type="ECO:0000256" key="3">
    <source>
        <dbReference type="ARBA" id="ARBA00022765"/>
    </source>
</evidence>
<dbReference type="ProteomicsDB" id="30147"/>
<dbReference type="Antibodypedia" id="28206">
    <property type="antibodies" value="104 antibodies from 28 providers"/>
</dbReference>
<dbReference type="Ensembl" id="ENST00000313059.9">
    <property type="protein sequence ID" value="ENSP00000314320.5"/>
    <property type="gene ID" value="ENSG00000178685.15"/>
</dbReference>
<dbReference type="ChiTaRS" id="PARP10">
    <property type="organism name" value="human"/>
</dbReference>
<dbReference type="SMR" id="F8W8G7"/>
<dbReference type="OrthoDB" id="6133115at2759"/>
<protein>
    <submittedName>
        <fullName evidence="5">Poly(ADP-ribose) polymerase family member 10</fullName>
    </submittedName>
</protein>
<dbReference type="GeneTree" id="ENSGT00940000162035"/>
<sequence length="339" mass="35371">MVAMAEAEAGVAVEVRGLPPAVPDELLTLYFENRRRSGGGPVLSWQRLGCGGVLTFREPADVRVLEEQAQNLGLEGTLVSLARVPQARAVRVVGDGASVDLLLLELYLENERRSGGGPLEDLQRLPGPLGTVASFQQWQVAERVLQQEHRLQGSELSLVPHYDILEPEELAENTSGGDHPSTQGPRATKHALLRTGGLVTALQGAGTVTMGSGEEPGQSGASLRTGPMVQGRGIMTTGSGQEPGQSGTSLRTGPMGSLGQAEQVSSMPMGSLEHEGLVSLRPVGLQEQEGPMSLGPVGSAGPVETSKGLLGQEGLVEIAMDSPEQEGLVGPMEITMGSL</sequence>
<evidence type="ECO:0000256" key="1">
    <source>
        <dbReference type="ARBA" id="ARBA00004496"/>
    </source>
</evidence>
<dbReference type="VEuPathDB" id="HostDB:ENSG00000178685"/>
<evidence type="ECO:0000256" key="2">
    <source>
        <dbReference type="ARBA" id="ARBA00022490"/>
    </source>
</evidence>
<reference evidence="5" key="6">
    <citation type="submission" date="2025-09" db="UniProtKB">
        <authorList>
            <consortium name="Ensembl"/>
        </authorList>
    </citation>
    <scope>IDENTIFICATION</scope>
</reference>
<evidence type="ECO:0007829" key="9">
    <source>
        <dbReference type="PubMed" id="24275569"/>
    </source>
</evidence>
<dbReference type="InterPro" id="IPR012677">
    <property type="entry name" value="Nucleotide-bd_a/b_plait_sf"/>
</dbReference>
<dbReference type="GO" id="GO:0005737">
    <property type="term" value="C:cytoplasm"/>
    <property type="evidence" value="ECO:0007669"/>
    <property type="project" value="UniProtKB-SubCell"/>
</dbReference>
<evidence type="ECO:0000256" key="4">
    <source>
        <dbReference type="SAM" id="MobiDB-lite"/>
    </source>
</evidence>
<dbReference type="InterPro" id="IPR034464">
    <property type="entry name" value="PAR10_RRM1_2"/>
</dbReference>
<evidence type="ECO:0000313" key="6">
    <source>
        <dbReference type="Proteomes" id="UP000005640"/>
    </source>
</evidence>
<reference evidence="5" key="5">
    <citation type="submission" date="2025-08" db="UniProtKB">
        <authorList>
            <consortium name="Ensembl"/>
        </authorList>
    </citation>
    <scope>IDENTIFICATION</scope>
</reference>
<dbReference type="HOGENOM" id="CLU_820240_0_0_1"/>
<dbReference type="OpenTargets" id="ENSG00000178685"/>
<evidence type="ECO:0007829" key="7">
    <source>
        <dbReference type="PeptideAtlas" id="F8W8G7"/>
    </source>
</evidence>
<feature type="region of interest" description="Disordered" evidence="4">
    <location>
        <begin position="234"/>
        <end position="261"/>
    </location>
</feature>
<evidence type="ECO:0000313" key="5">
    <source>
        <dbReference type="Ensembl" id="ENSP00000314320.5"/>
    </source>
</evidence>
<dbReference type="Proteomes" id="UP000005640">
    <property type="component" value="Chromosome 8"/>
</dbReference>
<comment type="subcellular location">
    <subcellularLocation>
        <location evidence="1">Cytoplasm</location>
    </subcellularLocation>
</comment>
<keyword evidence="3" id="KW-0013">ADP-ribosylation</keyword>
<accession>F8W8G7</accession>
<dbReference type="ExpressionAtlas" id="F8W8G7">
    <property type="expression patterns" value="baseline and differential"/>
</dbReference>